<dbReference type="Proteomes" id="UP000295611">
    <property type="component" value="Unassembled WGS sequence"/>
</dbReference>
<name>A0A4R7AVF1_9NEIS</name>
<evidence type="ECO:0000313" key="3">
    <source>
        <dbReference type="Proteomes" id="UP000295611"/>
    </source>
</evidence>
<dbReference type="AlphaFoldDB" id="A0A4R7AVF1"/>
<protein>
    <recommendedName>
        <fullName evidence="4">Lipoprotein</fullName>
    </recommendedName>
</protein>
<dbReference type="EMBL" id="SNZP01000020">
    <property type="protein sequence ID" value="TDR71092.1"/>
    <property type="molecule type" value="Genomic_DNA"/>
</dbReference>
<proteinExistence type="predicted"/>
<organism evidence="2 3">
    <name type="scientific">Paludibacterium purpuratum</name>
    <dbReference type="NCBI Taxonomy" id="1144873"/>
    <lineage>
        <taxon>Bacteria</taxon>
        <taxon>Pseudomonadati</taxon>
        <taxon>Pseudomonadota</taxon>
        <taxon>Betaproteobacteria</taxon>
        <taxon>Neisseriales</taxon>
        <taxon>Chromobacteriaceae</taxon>
        <taxon>Paludibacterium</taxon>
    </lineage>
</organism>
<gene>
    <name evidence="2" type="ORF">DFP86_12047</name>
</gene>
<reference evidence="2 3" key="1">
    <citation type="submission" date="2019-03" db="EMBL/GenBank/DDBJ databases">
        <title>Genomic Encyclopedia of Type Strains, Phase III (KMG-III): the genomes of soil and plant-associated and newly described type strains.</title>
        <authorList>
            <person name="Whitman W."/>
        </authorList>
    </citation>
    <scope>NUCLEOTIDE SEQUENCE [LARGE SCALE GENOMIC DNA]</scope>
    <source>
        <strain evidence="2 3">CECT 8976</strain>
    </source>
</reference>
<evidence type="ECO:0000313" key="2">
    <source>
        <dbReference type="EMBL" id="TDR71092.1"/>
    </source>
</evidence>
<feature type="signal peptide" evidence="1">
    <location>
        <begin position="1"/>
        <end position="22"/>
    </location>
</feature>
<accession>A0A4R7AVF1</accession>
<feature type="chain" id="PRO_5020309107" description="Lipoprotein" evidence="1">
    <location>
        <begin position="23"/>
        <end position="462"/>
    </location>
</feature>
<evidence type="ECO:0000256" key="1">
    <source>
        <dbReference type="SAM" id="SignalP"/>
    </source>
</evidence>
<keyword evidence="1" id="KW-0732">Signal</keyword>
<sequence>MPRHLLAYAGLIAALSPLTAQAAVDTPRVRTDWTIEQIAKATAAAWPALADEKLDMAFYRSAQILASDGRRAWLIDAHGHRAIDAKAVRALDLPPDGGTYAPLEWQGKPTVYLGMAGDLADAKNRCPTREPCHTWEDLFSLATHEALHFYGQNNWHEQAETSRATPFPIETTPRQYRGQLLLRLRDAIDGKPQALGQASYWLKRWQAEYPEEARNIADTDRMEGVAMYVDRLAVLLANRAPRYSAQWRRILLKQADHDLEYRVGISVDEESYTLGALASALLDRRGVSWWQRVAAGATPLDLLLQGEPPIVNDADQALNERIRQVVQRRLGWIGLAISPFVQTWQASDSRILLLPDSALRGSYQSAGFFSLSHGPRTLIHRFDATLALSGGRARIKSATVAQIGAAFDCAPGSDRFYAIALTPEELSPSRDGRLRLENERFSIDIPFPQQSGAQPRMYCAQA</sequence>
<dbReference type="OrthoDB" id="7017493at2"/>
<keyword evidence="3" id="KW-1185">Reference proteome</keyword>
<evidence type="ECO:0008006" key="4">
    <source>
        <dbReference type="Google" id="ProtNLM"/>
    </source>
</evidence>
<dbReference type="RefSeq" id="WP_133684056.1">
    <property type="nucleotide sequence ID" value="NZ_SNZP01000020.1"/>
</dbReference>
<comment type="caution">
    <text evidence="2">The sequence shown here is derived from an EMBL/GenBank/DDBJ whole genome shotgun (WGS) entry which is preliminary data.</text>
</comment>